<dbReference type="AlphaFoldDB" id="F2B249"/>
<name>F2B249_RHOBT</name>
<protein>
    <recommendedName>
        <fullName evidence="5">Secreted protein</fullName>
    </recommendedName>
</protein>
<evidence type="ECO:0000256" key="2">
    <source>
        <dbReference type="SAM" id="SignalP"/>
    </source>
</evidence>
<feature type="signal peptide" evidence="2">
    <location>
        <begin position="1"/>
        <end position="28"/>
    </location>
</feature>
<evidence type="ECO:0000256" key="1">
    <source>
        <dbReference type="SAM" id="MobiDB-lite"/>
    </source>
</evidence>
<reference evidence="3 4" key="1">
    <citation type="journal article" date="2013" name="Mar. Genomics">
        <title>Expression of sulfatases in Rhodopirellula baltica and the diversity of sulfatases in the genus Rhodopirellula.</title>
        <authorList>
            <person name="Wegner C.E."/>
            <person name="Richter-Heitmann T."/>
            <person name="Klindworth A."/>
            <person name="Klockow C."/>
            <person name="Richter M."/>
            <person name="Achstetter T."/>
            <person name="Glockner F.O."/>
            <person name="Harder J."/>
        </authorList>
    </citation>
    <scope>NUCLEOTIDE SEQUENCE [LARGE SCALE GENOMIC DNA]</scope>
    <source>
        <strain evidence="3 4">WH47</strain>
    </source>
</reference>
<dbReference type="EMBL" id="AFAR01000320">
    <property type="protein sequence ID" value="EGF24011.1"/>
    <property type="molecule type" value="Genomic_DNA"/>
</dbReference>
<dbReference type="RefSeq" id="WP_007329959.1">
    <property type="nucleotide sequence ID" value="NZ_AFAR01000320.1"/>
</dbReference>
<dbReference type="PATRIC" id="fig|991778.3.peg.6412"/>
<feature type="compositionally biased region" description="Low complexity" evidence="1">
    <location>
        <begin position="32"/>
        <end position="44"/>
    </location>
</feature>
<gene>
    <name evidence="3" type="ORF">RBWH47_01565</name>
</gene>
<evidence type="ECO:0000313" key="4">
    <source>
        <dbReference type="Proteomes" id="UP000006222"/>
    </source>
</evidence>
<dbReference type="Proteomes" id="UP000006222">
    <property type="component" value="Unassembled WGS sequence"/>
</dbReference>
<accession>F2B249</accession>
<comment type="caution">
    <text evidence="3">The sequence shown here is derived from an EMBL/GenBank/DDBJ whole genome shotgun (WGS) entry which is preliminary data.</text>
</comment>
<sequence length="702" mass="76080">MSYRLKRLNFVVVATCLPAMLLATVGLAQTTSDATNTNSANRTSRLVDTSSGDSHVQSTRNDLIEVIARPIPDDKLSLLLTNVGEADGRLEAQLNELQSSESPREVSLLWLSRVELAVLKTELFAEGSGDGVASAAEAVKIAEAALSALPSGGIARAEVLRLLAETHLRQGDARSAAAVLRESAGAVATTSESSSSSESVRALRIRVALSAGDMATANDMLDAVYGSDPTAANVGVAMDLVRLRYLLLQKDERAIADWSEIIRKRHGVNAKDRADTIVAQTRLQSGMESANPPGDGSDPRLWIADAMYYLRRGQSMQAALHFAKAAVSDDVATRSVASAMKAAAILSRHSNAKAAIELLRRISQRHPNSTSSADALLQAATIGQAAGPTVASDANVEAMLIQITHQWPESQSAFAATRWRMAWAERQSEWLEAAKISVQFADIHWADEASGDSVRTQAIRSWANAWIHQPSPDVIAAMHQAFQGHNATKTARHTHADLTVLLAETSDALWSELQKETSDGFFQQLASFRQNQTDLIEASPPADVNDALVMRLELDVVQNPIRRVEVARYLLSLPSDNEFPTDLQRAGWLIWAGQRDAAETLIATELQQTPSGADEWCRRAATSYAVSQSKSDQKHAAKWWKRLADGLPQGDPSWHSAMIGWIEAVAASGNPDKARASAKMVLLTIPPTDRMTRDAYERLSQQ</sequence>
<feature type="chain" id="PRO_5003274037" description="Secreted protein" evidence="2">
    <location>
        <begin position="29"/>
        <end position="702"/>
    </location>
</feature>
<organism evidence="3 4">
    <name type="scientific">Rhodopirellula baltica WH47</name>
    <dbReference type="NCBI Taxonomy" id="991778"/>
    <lineage>
        <taxon>Bacteria</taxon>
        <taxon>Pseudomonadati</taxon>
        <taxon>Planctomycetota</taxon>
        <taxon>Planctomycetia</taxon>
        <taxon>Pirellulales</taxon>
        <taxon>Pirellulaceae</taxon>
        <taxon>Rhodopirellula</taxon>
    </lineage>
</organism>
<dbReference type="InterPro" id="IPR011990">
    <property type="entry name" value="TPR-like_helical_dom_sf"/>
</dbReference>
<evidence type="ECO:0000313" key="3">
    <source>
        <dbReference type="EMBL" id="EGF24011.1"/>
    </source>
</evidence>
<dbReference type="Gene3D" id="1.25.40.10">
    <property type="entry name" value="Tetratricopeptide repeat domain"/>
    <property type="match status" value="1"/>
</dbReference>
<evidence type="ECO:0008006" key="5">
    <source>
        <dbReference type="Google" id="ProtNLM"/>
    </source>
</evidence>
<keyword evidence="2" id="KW-0732">Signal</keyword>
<proteinExistence type="predicted"/>
<feature type="region of interest" description="Disordered" evidence="1">
    <location>
        <begin position="32"/>
        <end position="54"/>
    </location>
</feature>